<reference evidence="2 3" key="1">
    <citation type="journal article" date="2019" name="Sci. Rep.">
        <title>Orb-weaving spider Araneus ventricosus genome elucidates the spidroin gene catalogue.</title>
        <authorList>
            <person name="Kono N."/>
            <person name="Nakamura H."/>
            <person name="Ohtoshi R."/>
            <person name="Moran D.A.P."/>
            <person name="Shinohara A."/>
            <person name="Yoshida Y."/>
            <person name="Fujiwara M."/>
            <person name="Mori M."/>
            <person name="Tomita M."/>
            <person name="Arakawa K."/>
        </authorList>
    </citation>
    <scope>NUCLEOTIDE SEQUENCE [LARGE SCALE GENOMIC DNA]</scope>
</reference>
<protein>
    <submittedName>
        <fullName evidence="2">Uncharacterized protein</fullName>
    </submittedName>
</protein>
<dbReference type="EMBL" id="BGPR01126258">
    <property type="protein sequence ID" value="GBN34303.1"/>
    <property type="molecule type" value="Genomic_DNA"/>
</dbReference>
<proteinExistence type="predicted"/>
<evidence type="ECO:0000313" key="3">
    <source>
        <dbReference type="Proteomes" id="UP000499080"/>
    </source>
</evidence>
<dbReference type="AlphaFoldDB" id="A0A4Y2N5U8"/>
<gene>
    <name evidence="2" type="ORF">AVEN_268305_1</name>
</gene>
<name>A0A4Y2N5U8_ARAVE</name>
<evidence type="ECO:0000313" key="2">
    <source>
        <dbReference type="EMBL" id="GBN34303.1"/>
    </source>
</evidence>
<evidence type="ECO:0000256" key="1">
    <source>
        <dbReference type="SAM" id="MobiDB-lite"/>
    </source>
</evidence>
<keyword evidence="3" id="KW-1185">Reference proteome</keyword>
<dbReference type="Proteomes" id="UP000499080">
    <property type="component" value="Unassembled WGS sequence"/>
</dbReference>
<organism evidence="2 3">
    <name type="scientific">Araneus ventricosus</name>
    <name type="common">Orbweaver spider</name>
    <name type="synonym">Epeira ventricosa</name>
    <dbReference type="NCBI Taxonomy" id="182803"/>
    <lineage>
        <taxon>Eukaryota</taxon>
        <taxon>Metazoa</taxon>
        <taxon>Ecdysozoa</taxon>
        <taxon>Arthropoda</taxon>
        <taxon>Chelicerata</taxon>
        <taxon>Arachnida</taxon>
        <taxon>Araneae</taxon>
        <taxon>Araneomorphae</taxon>
        <taxon>Entelegynae</taxon>
        <taxon>Araneoidea</taxon>
        <taxon>Araneidae</taxon>
        <taxon>Araneus</taxon>
    </lineage>
</organism>
<comment type="caution">
    <text evidence="2">The sequence shown here is derived from an EMBL/GenBank/DDBJ whole genome shotgun (WGS) entry which is preliminary data.</text>
</comment>
<feature type="region of interest" description="Disordered" evidence="1">
    <location>
        <begin position="35"/>
        <end position="98"/>
    </location>
</feature>
<accession>A0A4Y2N5U8</accession>
<sequence>MVRDPIPSKNCHKRVWCTRNLFRAICSPAGILGNCEDGMPDPNPNGSRHNSIDELHTLADPAHPKGIGPKGIGGERGPPSTPKERRAPVPRARFIDSN</sequence>